<dbReference type="Proteomes" id="UP000814140">
    <property type="component" value="Unassembled WGS sequence"/>
</dbReference>
<evidence type="ECO:0000313" key="2">
    <source>
        <dbReference type="Proteomes" id="UP000814140"/>
    </source>
</evidence>
<comment type="caution">
    <text evidence="1">The sequence shown here is derived from an EMBL/GenBank/DDBJ whole genome shotgun (WGS) entry which is preliminary data.</text>
</comment>
<dbReference type="EMBL" id="MU277225">
    <property type="protein sequence ID" value="KAI0059600.1"/>
    <property type="molecule type" value="Genomic_DNA"/>
</dbReference>
<keyword evidence="2" id="KW-1185">Reference proteome</keyword>
<evidence type="ECO:0000313" key="1">
    <source>
        <dbReference type="EMBL" id="KAI0059600.1"/>
    </source>
</evidence>
<organism evidence="1 2">
    <name type="scientific">Artomyces pyxidatus</name>
    <dbReference type="NCBI Taxonomy" id="48021"/>
    <lineage>
        <taxon>Eukaryota</taxon>
        <taxon>Fungi</taxon>
        <taxon>Dikarya</taxon>
        <taxon>Basidiomycota</taxon>
        <taxon>Agaricomycotina</taxon>
        <taxon>Agaricomycetes</taxon>
        <taxon>Russulales</taxon>
        <taxon>Auriscalpiaceae</taxon>
        <taxon>Artomyces</taxon>
    </lineage>
</organism>
<sequence>MGTGPTIANTIGATIVGWGVSSLVFGFLCIQTWTYYQQYPKDSPAYKILVAILWSLEGVHQALIGHAVWFYVVQHYGELLVFLQPPVWSLPLQVVLGALAGAIVKICFGMRVWKFSKHNYAITFIIIALALAQLAMASLYTVKAFHTRLAEASDLRVIGSASLALGAATDIITAGALSYFLHKMRTGYSRSDTLINRLIIYSVNTGMVTRQDIICSLSCTCANACINSVCSISVVIMYDLMDSNFIYMGTYFVLSKLYANSCLATLNSRRFVRGKGTDREEVTGPTFMMVSNPFRVERPHLDDKLHYSPGGLEVGVHHAVSVTSDSVSPASPQYAKAW</sequence>
<accession>A0ACB8ST25</accession>
<protein>
    <submittedName>
        <fullName evidence="1">Uncharacterized protein</fullName>
    </submittedName>
</protein>
<gene>
    <name evidence="1" type="ORF">BV25DRAFT_1918387</name>
</gene>
<reference evidence="1" key="2">
    <citation type="journal article" date="2022" name="New Phytol.">
        <title>Evolutionary transition to the ectomycorrhizal habit in the genomes of a hyperdiverse lineage of mushroom-forming fungi.</title>
        <authorList>
            <person name="Looney B."/>
            <person name="Miyauchi S."/>
            <person name="Morin E."/>
            <person name="Drula E."/>
            <person name="Courty P.E."/>
            <person name="Kohler A."/>
            <person name="Kuo A."/>
            <person name="LaButti K."/>
            <person name="Pangilinan J."/>
            <person name="Lipzen A."/>
            <person name="Riley R."/>
            <person name="Andreopoulos W."/>
            <person name="He G."/>
            <person name="Johnson J."/>
            <person name="Nolan M."/>
            <person name="Tritt A."/>
            <person name="Barry K.W."/>
            <person name="Grigoriev I.V."/>
            <person name="Nagy L.G."/>
            <person name="Hibbett D."/>
            <person name="Henrissat B."/>
            <person name="Matheny P.B."/>
            <person name="Labbe J."/>
            <person name="Martin F.M."/>
        </authorList>
    </citation>
    <scope>NUCLEOTIDE SEQUENCE</scope>
    <source>
        <strain evidence="1">HHB10654</strain>
    </source>
</reference>
<reference evidence="1" key="1">
    <citation type="submission" date="2021-03" db="EMBL/GenBank/DDBJ databases">
        <authorList>
            <consortium name="DOE Joint Genome Institute"/>
            <person name="Ahrendt S."/>
            <person name="Looney B.P."/>
            <person name="Miyauchi S."/>
            <person name="Morin E."/>
            <person name="Drula E."/>
            <person name="Courty P.E."/>
            <person name="Chicoki N."/>
            <person name="Fauchery L."/>
            <person name="Kohler A."/>
            <person name="Kuo A."/>
            <person name="Labutti K."/>
            <person name="Pangilinan J."/>
            <person name="Lipzen A."/>
            <person name="Riley R."/>
            <person name="Andreopoulos W."/>
            <person name="He G."/>
            <person name="Johnson J."/>
            <person name="Barry K.W."/>
            <person name="Grigoriev I.V."/>
            <person name="Nagy L."/>
            <person name="Hibbett D."/>
            <person name="Henrissat B."/>
            <person name="Matheny P.B."/>
            <person name="Labbe J."/>
            <person name="Martin F."/>
        </authorList>
    </citation>
    <scope>NUCLEOTIDE SEQUENCE</scope>
    <source>
        <strain evidence="1">HHB10654</strain>
    </source>
</reference>
<proteinExistence type="predicted"/>
<name>A0ACB8ST25_9AGAM</name>